<comment type="caution">
    <text evidence="2">The sequence shown here is derived from an EMBL/GenBank/DDBJ whole genome shotgun (WGS) entry which is preliminary data.</text>
</comment>
<reference evidence="2 3" key="1">
    <citation type="submission" date="2020-04" db="EMBL/GenBank/DDBJ databases">
        <title>MicrobeNet Type strains.</title>
        <authorList>
            <person name="Nicholson A.C."/>
        </authorList>
    </citation>
    <scope>NUCLEOTIDE SEQUENCE [LARGE SCALE GENOMIC DNA]</scope>
    <source>
        <strain evidence="2 3">CCUG 69612</strain>
    </source>
</reference>
<name>A0A7X6S110_9STRE</name>
<organism evidence="2 3">
    <name type="scientific">Streptococcus ovuberis</name>
    <dbReference type="NCBI Taxonomy" id="1936207"/>
    <lineage>
        <taxon>Bacteria</taxon>
        <taxon>Bacillati</taxon>
        <taxon>Bacillota</taxon>
        <taxon>Bacilli</taxon>
        <taxon>Lactobacillales</taxon>
        <taxon>Streptococcaceae</taxon>
        <taxon>Streptococcus</taxon>
    </lineage>
</organism>
<gene>
    <name evidence="2" type="ORF">HF992_07880</name>
</gene>
<keyword evidence="3" id="KW-1185">Reference proteome</keyword>
<evidence type="ECO:0000256" key="1">
    <source>
        <dbReference type="SAM" id="Phobius"/>
    </source>
</evidence>
<keyword evidence="1" id="KW-1133">Transmembrane helix</keyword>
<keyword evidence="1" id="KW-0472">Membrane</keyword>
<dbReference type="Pfam" id="PF06961">
    <property type="entry name" value="DUF1294"/>
    <property type="match status" value="1"/>
</dbReference>
<sequence length="93" mass="10894">MKIQEVLTLMVLTWNALVYSVYAWDKYCATHQRWRVSERVLLSLALGLGGLGALLAGHSLRHKVRKWYFQLTWWLGFVVLLACLYMIWFGGYL</sequence>
<dbReference type="AlphaFoldDB" id="A0A7X6S110"/>
<protein>
    <submittedName>
        <fullName evidence="2">DUF1294 domain-containing protein</fullName>
    </submittedName>
</protein>
<dbReference type="InterPro" id="IPR010718">
    <property type="entry name" value="DUF1294"/>
</dbReference>
<accession>A0A7X6S110</accession>
<evidence type="ECO:0000313" key="3">
    <source>
        <dbReference type="Proteomes" id="UP000522720"/>
    </source>
</evidence>
<feature type="transmembrane region" description="Helical" evidence="1">
    <location>
        <begin position="68"/>
        <end position="88"/>
    </location>
</feature>
<dbReference type="RefSeq" id="WP_168549495.1">
    <property type="nucleotide sequence ID" value="NZ_JAAXPR010000014.1"/>
</dbReference>
<dbReference type="Proteomes" id="UP000522720">
    <property type="component" value="Unassembled WGS sequence"/>
</dbReference>
<feature type="transmembrane region" description="Helical" evidence="1">
    <location>
        <begin position="39"/>
        <end position="56"/>
    </location>
</feature>
<proteinExistence type="predicted"/>
<dbReference type="EMBL" id="JAAXPR010000014">
    <property type="protein sequence ID" value="NKZ20748.1"/>
    <property type="molecule type" value="Genomic_DNA"/>
</dbReference>
<keyword evidence="1" id="KW-0812">Transmembrane</keyword>
<evidence type="ECO:0000313" key="2">
    <source>
        <dbReference type="EMBL" id="NKZ20748.1"/>
    </source>
</evidence>